<dbReference type="Gene3D" id="3.30.70.120">
    <property type="match status" value="1"/>
</dbReference>
<proteinExistence type="inferred from homology"/>
<dbReference type="Pfam" id="PF01634">
    <property type="entry name" value="HisG"/>
    <property type="match status" value="1"/>
</dbReference>
<dbReference type="GO" id="GO:0000105">
    <property type="term" value="P:L-histidine biosynthetic process"/>
    <property type="evidence" value="ECO:0007669"/>
    <property type="project" value="UniProtKB-UniRule"/>
</dbReference>
<keyword evidence="9 18" id="KW-0028">Amino-acid biosynthesis</keyword>
<comment type="subcellular location">
    <subcellularLocation>
        <location evidence="3 18">Cytoplasm</location>
    </subcellularLocation>
</comment>
<evidence type="ECO:0000256" key="11">
    <source>
        <dbReference type="ARBA" id="ARBA00022679"/>
    </source>
</evidence>
<evidence type="ECO:0000256" key="6">
    <source>
        <dbReference type="ARBA" id="ARBA00011946"/>
    </source>
</evidence>
<evidence type="ECO:0000256" key="3">
    <source>
        <dbReference type="ARBA" id="ARBA00004496"/>
    </source>
</evidence>
<organism evidence="21 22">
    <name type="scientific">Aquimarina spongiae</name>
    <dbReference type="NCBI Taxonomy" id="570521"/>
    <lineage>
        <taxon>Bacteria</taxon>
        <taxon>Pseudomonadati</taxon>
        <taxon>Bacteroidota</taxon>
        <taxon>Flavobacteriia</taxon>
        <taxon>Flavobacteriales</taxon>
        <taxon>Flavobacteriaceae</taxon>
        <taxon>Aquimarina</taxon>
    </lineage>
</organism>
<name>A0A1M6APQ5_9FLAO</name>
<keyword evidence="8 18" id="KW-0963">Cytoplasm</keyword>
<dbReference type="PROSITE" id="PS01316">
    <property type="entry name" value="ATP_P_PHORIBOSYLTR"/>
    <property type="match status" value="1"/>
</dbReference>
<comment type="similarity">
    <text evidence="5 18">Belongs to the ATP phosphoribosyltransferase family. Long subfamily.</text>
</comment>
<dbReference type="UniPathway" id="UPA00031">
    <property type="reaction ID" value="UER00006"/>
</dbReference>
<dbReference type="FunFam" id="3.30.70.120:FF:000002">
    <property type="entry name" value="ATP phosphoribosyltransferase"/>
    <property type="match status" value="1"/>
</dbReference>
<dbReference type="NCBIfam" id="TIGR00070">
    <property type="entry name" value="hisG"/>
    <property type="match status" value="1"/>
</dbReference>
<dbReference type="PANTHER" id="PTHR21403">
    <property type="entry name" value="ATP PHOSPHORIBOSYLTRANSFERASE ATP-PRTASE"/>
    <property type="match status" value="1"/>
</dbReference>
<dbReference type="EC" id="2.4.2.17" evidence="6 18"/>
<dbReference type="Pfam" id="PF08029">
    <property type="entry name" value="HisG_C"/>
    <property type="match status" value="1"/>
</dbReference>
<dbReference type="NCBIfam" id="TIGR03455">
    <property type="entry name" value="HisG_C-term"/>
    <property type="match status" value="1"/>
</dbReference>
<evidence type="ECO:0000256" key="18">
    <source>
        <dbReference type="HAMAP-Rule" id="MF_00079"/>
    </source>
</evidence>
<dbReference type="HAMAP" id="MF_00079">
    <property type="entry name" value="HisG_Long"/>
    <property type="match status" value="1"/>
</dbReference>
<dbReference type="InterPro" id="IPR001348">
    <property type="entry name" value="ATP_PRibTrfase_HisG"/>
</dbReference>
<dbReference type="GO" id="GO:0000287">
    <property type="term" value="F:magnesium ion binding"/>
    <property type="evidence" value="ECO:0007669"/>
    <property type="project" value="UniProtKB-UniRule"/>
</dbReference>
<dbReference type="InterPro" id="IPR013115">
    <property type="entry name" value="HisG_C"/>
</dbReference>
<protein>
    <recommendedName>
        <fullName evidence="7 18">ATP phosphoribosyltransferase</fullName>
        <shortName evidence="18">ATP-PRT</shortName>
        <shortName evidence="18">ATP-PRTase</shortName>
        <ecNumber evidence="6 18">2.4.2.17</ecNumber>
    </recommendedName>
</protein>
<dbReference type="AlphaFoldDB" id="A0A1M6APQ5"/>
<dbReference type="STRING" id="570521.SAMN04488508_101410"/>
<evidence type="ECO:0000256" key="10">
    <source>
        <dbReference type="ARBA" id="ARBA00022676"/>
    </source>
</evidence>
<dbReference type="GO" id="GO:0005524">
    <property type="term" value="F:ATP binding"/>
    <property type="evidence" value="ECO:0007669"/>
    <property type="project" value="UniProtKB-KW"/>
</dbReference>
<feature type="domain" description="Histidine biosynthesis HisG C-terminal" evidence="20">
    <location>
        <begin position="235"/>
        <end position="307"/>
    </location>
</feature>
<keyword evidence="12 18" id="KW-0479">Metal-binding</keyword>
<dbReference type="InterPro" id="IPR013820">
    <property type="entry name" value="ATP_PRibTrfase_cat"/>
</dbReference>
<keyword evidence="16 18" id="KW-0368">Histidine biosynthesis</keyword>
<dbReference type="PANTHER" id="PTHR21403:SF8">
    <property type="entry name" value="ATP PHOSPHORIBOSYLTRANSFERASE"/>
    <property type="match status" value="1"/>
</dbReference>
<dbReference type="SUPFAM" id="SSF53850">
    <property type="entry name" value="Periplasmic binding protein-like II"/>
    <property type="match status" value="1"/>
</dbReference>
<dbReference type="GO" id="GO:0003879">
    <property type="term" value="F:ATP phosphoribosyltransferase activity"/>
    <property type="evidence" value="ECO:0007669"/>
    <property type="project" value="UniProtKB-UniRule"/>
</dbReference>
<dbReference type="InterPro" id="IPR015867">
    <property type="entry name" value="N-reg_PII/ATP_PRibTrfase_C"/>
</dbReference>
<dbReference type="InterPro" id="IPR020621">
    <property type="entry name" value="ATP-PRT_HisG_long"/>
</dbReference>
<keyword evidence="22" id="KW-1185">Reference proteome</keyword>
<feature type="domain" description="ATP phosphoribosyltransferase catalytic" evidence="19">
    <location>
        <begin position="76"/>
        <end position="230"/>
    </location>
</feature>
<comment type="function">
    <text evidence="17 18">Catalyzes the condensation of ATP and 5-phosphoribose 1-diphosphate to form N'-(5'-phosphoribosyl)-ATP (PR-ATP). Has a crucial role in the pathway because the rate of histidine biosynthesis seems to be controlled primarily by regulation of HisG enzymatic activity.</text>
</comment>
<evidence type="ECO:0000259" key="20">
    <source>
        <dbReference type="Pfam" id="PF08029"/>
    </source>
</evidence>
<comment type="catalytic activity">
    <reaction evidence="1 18">
        <text>1-(5-phospho-beta-D-ribosyl)-ATP + diphosphate = 5-phospho-alpha-D-ribose 1-diphosphate + ATP</text>
        <dbReference type="Rhea" id="RHEA:18473"/>
        <dbReference type="ChEBI" id="CHEBI:30616"/>
        <dbReference type="ChEBI" id="CHEBI:33019"/>
        <dbReference type="ChEBI" id="CHEBI:58017"/>
        <dbReference type="ChEBI" id="CHEBI:73183"/>
        <dbReference type="EC" id="2.4.2.17"/>
    </reaction>
</comment>
<sequence>MSNSNGFFVFYQLVWFDLTQQQKIKMSKIKIAIQKSGRLNEDSVKILKDCGISIDNGKDQLKAQTRNFPMEVMFLRNGDIPQYLRDGVVDIAIIGENVLIEKGQDISIAERLNFSKCKVSLAVPKEFEYNSIQDLDGKKIATSYPNTVNQFLAQKGITAELHQISGSVEIAPNIGLADAICDIVSSGSTLFKNNLKEVEVMLTSEAVLAVSPKISEESKKILEKLQFRIQAVLKARNSKYVLLNAPNEKIENIVKILPGMRSPTVLPLAEKGWSSIHTVVEKNKFWDILDELKSEGAEGILVCPIEKMVL</sequence>
<keyword evidence="15 18" id="KW-0460">Magnesium</keyword>
<evidence type="ECO:0000256" key="14">
    <source>
        <dbReference type="ARBA" id="ARBA00022840"/>
    </source>
</evidence>
<evidence type="ECO:0000256" key="4">
    <source>
        <dbReference type="ARBA" id="ARBA00004667"/>
    </source>
</evidence>
<reference evidence="22" key="1">
    <citation type="submission" date="2016-11" db="EMBL/GenBank/DDBJ databases">
        <authorList>
            <person name="Varghese N."/>
            <person name="Submissions S."/>
        </authorList>
    </citation>
    <scope>NUCLEOTIDE SEQUENCE [LARGE SCALE GENOMIC DNA]</scope>
    <source>
        <strain evidence="22">DSM 22623</strain>
    </source>
</reference>
<evidence type="ECO:0000259" key="19">
    <source>
        <dbReference type="Pfam" id="PF01634"/>
    </source>
</evidence>
<evidence type="ECO:0000256" key="7">
    <source>
        <dbReference type="ARBA" id="ARBA00020998"/>
    </source>
</evidence>
<evidence type="ECO:0000313" key="22">
    <source>
        <dbReference type="Proteomes" id="UP000184432"/>
    </source>
</evidence>
<evidence type="ECO:0000313" key="21">
    <source>
        <dbReference type="EMBL" id="SHI38494.1"/>
    </source>
</evidence>
<evidence type="ECO:0000256" key="17">
    <source>
        <dbReference type="ARBA" id="ARBA00024861"/>
    </source>
</evidence>
<comment type="pathway">
    <text evidence="4 18">Amino-acid biosynthesis; L-histidine biosynthesis; L-histidine from 5-phospho-alpha-D-ribose 1-diphosphate: step 1/9.</text>
</comment>
<dbReference type="Proteomes" id="UP000184432">
    <property type="component" value="Unassembled WGS sequence"/>
</dbReference>
<evidence type="ECO:0000256" key="8">
    <source>
        <dbReference type="ARBA" id="ARBA00022490"/>
    </source>
</evidence>
<evidence type="ECO:0000256" key="5">
    <source>
        <dbReference type="ARBA" id="ARBA00007955"/>
    </source>
</evidence>
<dbReference type="FunFam" id="3.40.190.10:FF:000008">
    <property type="entry name" value="ATP phosphoribosyltransferase"/>
    <property type="match status" value="1"/>
</dbReference>
<gene>
    <name evidence="18" type="primary">hisG</name>
    <name evidence="21" type="ORF">SAMN04488508_101410</name>
</gene>
<accession>A0A1M6APQ5</accession>
<comment type="cofactor">
    <cofactor evidence="2 18">
        <name>Mg(2+)</name>
        <dbReference type="ChEBI" id="CHEBI:18420"/>
    </cofactor>
</comment>
<evidence type="ECO:0000256" key="16">
    <source>
        <dbReference type="ARBA" id="ARBA00023102"/>
    </source>
</evidence>
<dbReference type="SUPFAM" id="SSF54913">
    <property type="entry name" value="GlnB-like"/>
    <property type="match status" value="1"/>
</dbReference>
<keyword evidence="10 18" id="KW-0328">Glycosyltransferase</keyword>
<evidence type="ECO:0000256" key="9">
    <source>
        <dbReference type="ARBA" id="ARBA00022605"/>
    </source>
</evidence>
<comment type="activity regulation">
    <text evidence="18">Feedback inhibited by histidine.</text>
</comment>
<dbReference type="GO" id="GO:0005737">
    <property type="term" value="C:cytoplasm"/>
    <property type="evidence" value="ECO:0007669"/>
    <property type="project" value="UniProtKB-SubCell"/>
</dbReference>
<keyword evidence="13 18" id="KW-0547">Nucleotide-binding</keyword>
<evidence type="ECO:0000256" key="2">
    <source>
        <dbReference type="ARBA" id="ARBA00001946"/>
    </source>
</evidence>
<dbReference type="EMBL" id="FQYP01000001">
    <property type="protein sequence ID" value="SHI38494.1"/>
    <property type="molecule type" value="Genomic_DNA"/>
</dbReference>
<evidence type="ECO:0000256" key="15">
    <source>
        <dbReference type="ARBA" id="ARBA00022842"/>
    </source>
</evidence>
<dbReference type="InterPro" id="IPR018198">
    <property type="entry name" value="ATP_PRibTrfase_CS"/>
</dbReference>
<evidence type="ECO:0000256" key="1">
    <source>
        <dbReference type="ARBA" id="ARBA00000915"/>
    </source>
</evidence>
<evidence type="ECO:0000256" key="12">
    <source>
        <dbReference type="ARBA" id="ARBA00022723"/>
    </source>
</evidence>
<dbReference type="InterPro" id="IPR011322">
    <property type="entry name" value="N-reg_PII-like_a/b"/>
</dbReference>
<keyword evidence="14 18" id="KW-0067">ATP-binding</keyword>
<dbReference type="Gene3D" id="3.40.190.10">
    <property type="entry name" value="Periplasmic binding protein-like II"/>
    <property type="match status" value="2"/>
</dbReference>
<evidence type="ECO:0000256" key="13">
    <source>
        <dbReference type="ARBA" id="ARBA00022741"/>
    </source>
</evidence>
<keyword evidence="11 18" id="KW-0808">Transferase</keyword>